<evidence type="ECO:0000256" key="1">
    <source>
        <dbReference type="SAM" id="MobiDB-lite"/>
    </source>
</evidence>
<dbReference type="Pfam" id="PF00094">
    <property type="entry name" value="VWD"/>
    <property type="match status" value="1"/>
</dbReference>
<feature type="compositionally biased region" description="Basic and acidic residues" evidence="1">
    <location>
        <begin position="77"/>
        <end position="91"/>
    </location>
</feature>
<evidence type="ECO:0000313" key="3">
    <source>
        <dbReference type="EMBL" id="AKI99384.1"/>
    </source>
</evidence>
<dbReference type="AlphaFoldDB" id="A0AAC8TAX7"/>
<feature type="domain" description="VWFD" evidence="2">
    <location>
        <begin position="520"/>
        <end position="709"/>
    </location>
</feature>
<dbReference type="InterPro" id="IPR052918">
    <property type="entry name" value="Motility_Chemotaxis_Reg"/>
</dbReference>
<gene>
    <name evidence="3" type="ORF">AA314_01011</name>
</gene>
<dbReference type="PANTHER" id="PTHR35580:SF1">
    <property type="entry name" value="PHYTASE-LIKE DOMAIN-CONTAINING PROTEIN"/>
    <property type="match status" value="1"/>
</dbReference>
<dbReference type="InterPro" id="IPR001846">
    <property type="entry name" value="VWF_type-D"/>
</dbReference>
<organism evidence="3 4">
    <name type="scientific">Archangium gephyra</name>
    <dbReference type="NCBI Taxonomy" id="48"/>
    <lineage>
        <taxon>Bacteria</taxon>
        <taxon>Pseudomonadati</taxon>
        <taxon>Myxococcota</taxon>
        <taxon>Myxococcia</taxon>
        <taxon>Myxococcales</taxon>
        <taxon>Cystobacterineae</taxon>
        <taxon>Archangiaceae</taxon>
        <taxon>Archangium</taxon>
    </lineage>
</organism>
<sequence length="958" mass="101007">MRGLAWCLLWGTSGSKPRGTRMKHAFVRRVLTGLLSVLPLAGSAGDAAPVTHRAYPLPPDSPLALLPVDPRVKAHAPGRDGSGDNHRDRGYPPEWIRQRGTPVYDQATAITWSRAHVYTVGNSGEGLDGNTSAGAQDTFLMKHSLAGHHEWTRQLGSPGNDYATGVAAFTPADPTTPAFLYVTGYTSGRMPSAPGLNAGGVDLFLTQYDDGGNANWTKQLGSSGGDYAQAVATDAAGNVYVAGYTTGNLDNNTSAGLKDLFLVKYDASGNKKWTRQLGTTKNDEARAVTVDANGAIYVTGLTHGTLPGSSQTNLGDADMFLAKYDASGNRQWLKQFGTSDVDVAQGVTTTRSATGAVDVYVSGYTLGSFAATRAGGYDAVVARYSAEGTAGWKVQRGSAGNDLAYGITTDGAGSLFFTGTTNYDLGTNLSAGSNDVFLTELRAADGVHKLSRQLGSTHPSDSLAEGDIAFGVTVDNSGGIYVAGYTEGEFADTLLAGDKDVLIAKYGLGGCDVLPLGTCGDGLYWGDPHTVTFDGNAYDFQAVGEFILAESTSGAPFTLQVRQAYYTSSASIISAVAARVGTDTVVIHRGGGSNVSINGAPRISVTGVLQLQGGGAISRRSDGSLMVAWPGAERMVVYDYGVNLNLYVYVPAAYRGNVRGLLGNDNGNPADDLALRDGTPLAAPLTFEQLYRDADSFTHSWRITQAESLFDYEPGRNTASYTDPNAPYSWASNHHLTPQQRMDAETICLNAGVTQPFALEACILDVSQTGDPAFAAGAAQAQAFLSVRKPNDPPLPAAQPIYWQDFSGTVGSEWSHTQTSTSPVGNRKFLGAFDNTPVTLVVPNLPDHTKVTLSFDLFVIGGWAGDEWGVNLDGVGEQRTTFSNTPGVFQQFPVWNAVASDNAARSGAAEANTLGYAAGDSVYKVKFTVDHLDPALRLDFFGVGLGLWGVDNVQVQLQ</sequence>
<dbReference type="EMBL" id="CP011509">
    <property type="protein sequence ID" value="AKI99384.1"/>
    <property type="molecule type" value="Genomic_DNA"/>
</dbReference>
<proteinExistence type="predicted"/>
<dbReference type="SMART" id="SM00216">
    <property type="entry name" value="VWD"/>
    <property type="match status" value="1"/>
</dbReference>
<accession>A0AAC8TAX7</accession>
<reference evidence="3 4" key="1">
    <citation type="submission" date="2015-05" db="EMBL/GenBank/DDBJ databases">
        <title>Genome assembly of Archangium gephyra DSM 2261.</title>
        <authorList>
            <person name="Sharma G."/>
            <person name="Subramanian S."/>
        </authorList>
    </citation>
    <scope>NUCLEOTIDE SEQUENCE [LARGE SCALE GENOMIC DNA]</scope>
    <source>
        <strain evidence="3 4">DSM 2261</strain>
    </source>
</reference>
<dbReference type="KEGG" id="age:AA314_01011"/>
<evidence type="ECO:0000313" key="4">
    <source>
        <dbReference type="Proteomes" id="UP000035579"/>
    </source>
</evidence>
<dbReference type="Pfam" id="PF06739">
    <property type="entry name" value="SBBP"/>
    <property type="match status" value="3"/>
</dbReference>
<dbReference type="InterPro" id="IPR010620">
    <property type="entry name" value="SBBP_repeat"/>
</dbReference>
<dbReference type="SUPFAM" id="SSF63829">
    <property type="entry name" value="Calcium-dependent phosphotriesterase"/>
    <property type="match status" value="1"/>
</dbReference>
<dbReference type="PROSITE" id="PS51233">
    <property type="entry name" value="VWFD"/>
    <property type="match status" value="1"/>
</dbReference>
<dbReference type="Proteomes" id="UP000035579">
    <property type="component" value="Chromosome"/>
</dbReference>
<dbReference type="Gene3D" id="2.40.10.500">
    <property type="match status" value="1"/>
</dbReference>
<protein>
    <recommendedName>
        <fullName evidence="2">VWFD domain-containing protein</fullName>
    </recommendedName>
</protein>
<dbReference type="PANTHER" id="PTHR35580">
    <property type="entry name" value="CELL SURFACE GLYCOPROTEIN (S-LAYER PROTEIN)-LIKE PROTEIN"/>
    <property type="match status" value="1"/>
</dbReference>
<name>A0AAC8TAX7_9BACT</name>
<evidence type="ECO:0000259" key="2">
    <source>
        <dbReference type="PROSITE" id="PS51233"/>
    </source>
</evidence>
<feature type="region of interest" description="Disordered" evidence="1">
    <location>
        <begin position="72"/>
        <end position="97"/>
    </location>
</feature>